<evidence type="ECO:0000313" key="2">
    <source>
        <dbReference type="Proteomes" id="UP001596132"/>
    </source>
</evidence>
<accession>A0ABW0YCY2</accession>
<dbReference type="Pfam" id="PF14367">
    <property type="entry name" value="DUF4411"/>
    <property type="match status" value="1"/>
</dbReference>
<dbReference type="EMBL" id="JBHSPP010000017">
    <property type="protein sequence ID" value="MFC5707599.1"/>
    <property type="molecule type" value="Genomic_DNA"/>
</dbReference>
<name>A0ABW0YCY2_9GAMM</name>
<sequence>MRYLLDANTYIQAKNLYYDMEFCPAYWDWLDLQYNQGVIASVGMIGRELKAGDDALAQWVATRAHHFVDDTDPATQAHYVNIVQKVASSKHYNPANRDQFLAKADPWLIAKAMAIGAIVVTQEGFVDPSSRKVKVPNICREFNVPCINTYTLLREVQARFVLGTSSSMP</sequence>
<reference evidence="2" key="1">
    <citation type="journal article" date="2019" name="Int. J. Syst. Evol. Microbiol.">
        <title>The Global Catalogue of Microorganisms (GCM) 10K type strain sequencing project: providing services to taxonomists for standard genome sequencing and annotation.</title>
        <authorList>
            <consortium name="The Broad Institute Genomics Platform"/>
            <consortium name="The Broad Institute Genome Sequencing Center for Infectious Disease"/>
            <person name="Wu L."/>
            <person name="Ma J."/>
        </authorList>
    </citation>
    <scope>NUCLEOTIDE SEQUENCE [LARGE SCALE GENOMIC DNA]</scope>
    <source>
        <strain evidence="2">KCTC 15012</strain>
    </source>
</reference>
<dbReference type="RefSeq" id="WP_042642157.1">
    <property type="nucleotide sequence ID" value="NZ_CDDF01000011.1"/>
</dbReference>
<gene>
    <name evidence="1" type="ORF">ACFPVW_16405</name>
</gene>
<dbReference type="Proteomes" id="UP001596132">
    <property type="component" value="Unassembled WGS sequence"/>
</dbReference>
<dbReference type="InterPro" id="IPR016541">
    <property type="entry name" value="UCP008505"/>
</dbReference>
<evidence type="ECO:0000313" key="1">
    <source>
        <dbReference type="EMBL" id="MFC5707599.1"/>
    </source>
</evidence>
<protein>
    <submittedName>
        <fullName evidence="1">DUF4411 family protein</fullName>
    </submittedName>
</protein>
<dbReference type="PIRSF" id="PIRSF008505">
    <property type="entry name" value="UCP008505"/>
    <property type="match status" value="1"/>
</dbReference>
<comment type="caution">
    <text evidence="1">The sequence shown here is derived from an EMBL/GenBank/DDBJ whole genome shotgun (WGS) entry which is preliminary data.</text>
</comment>
<keyword evidence="2" id="KW-1185">Reference proteome</keyword>
<organism evidence="1 2">
    <name type="scientific">Aeromonas eucrenophila</name>
    <dbReference type="NCBI Taxonomy" id="649"/>
    <lineage>
        <taxon>Bacteria</taxon>
        <taxon>Pseudomonadati</taxon>
        <taxon>Pseudomonadota</taxon>
        <taxon>Gammaproteobacteria</taxon>
        <taxon>Aeromonadales</taxon>
        <taxon>Aeromonadaceae</taxon>
        <taxon>Aeromonas</taxon>
    </lineage>
</organism>
<proteinExistence type="predicted"/>